<evidence type="ECO:0000256" key="4">
    <source>
        <dbReference type="ARBA" id="ARBA00021110"/>
    </source>
</evidence>
<evidence type="ECO:0000313" key="15">
    <source>
        <dbReference type="Proteomes" id="UP000326759"/>
    </source>
</evidence>
<dbReference type="EMBL" id="SEYY01005232">
    <property type="protein sequence ID" value="KAB7503403.1"/>
    <property type="molecule type" value="Genomic_DNA"/>
</dbReference>
<evidence type="ECO:0000256" key="2">
    <source>
        <dbReference type="ARBA" id="ARBA00004115"/>
    </source>
</evidence>
<name>A0A5N5T9T4_9CRUS</name>
<evidence type="ECO:0000256" key="8">
    <source>
        <dbReference type="ARBA" id="ARBA00022989"/>
    </source>
</evidence>
<feature type="transmembrane region" description="Helical" evidence="12">
    <location>
        <begin position="156"/>
        <end position="175"/>
    </location>
</feature>
<reference evidence="14 15" key="1">
    <citation type="journal article" date="2019" name="PLoS Biol.">
        <title>Sex chromosomes control vertical transmission of feminizing Wolbachia symbionts in an isopod.</title>
        <authorList>
            <person name="Becking T."/>
            <person name="Chebbi M.A."/>
            <person name="Giraud I."/>
            <person name="Moumen B."/>
            <person name="Laverre T."/>
            <person name="Caubet Y."/>
            <person name="Peccoud J."/>
            <person name="Gilbert C."/>
            <person name="Cordaux R."/>
        </authorList>
    </citation>
    <scope>NUCLEOTIDE SEQUENCE [LARGE SCALE GENOMIC DNA]</scope>
    <source>
        <strain evidence="14">ANa2</strain>
        <tissue evidence="14">Whole body excluding digestive tract and cuticle</tissue>
    </source>
</reference>
<comment type="caution">
    <text evidence="14">The sequence shown here is derived from an EMBL/GenBank/DDBJ whole genome shotgun (WGS) entry which is preliminary data.</text>
</comment>
<comment type="subunit">
    <text evidence="11">Heterotetramer of TRAP-alpha, TRAP-beta, TRAP-delta and TRAP-gamma.</text>
</comment>
<evidence type="ECO:0000256" key="10">
    <source>
        <dbReference type="ARBA" id="ARBA00023180"/>
    </source>
</evidence>
<evidence type="ECO:0000256" key="5">
    <source>
        <dbReference type="ARBA" id="ARBA00022692"/>
    </source>
</evidence>
<sequence>MKGLIFVCLFAFVCKVFCEGEVEEKAHLLAAKRVHNLYLVEGRDILITYSLHNIGSSAAINVQLIDSSFSTHDFDIVGGQLQVKFDRIAPGANVSHAVVIRPKKFGYYNFTAAELTYQSSEDSTEIQTGFTSEPGEGAIIAYRDYDKKFSPHVFDWIIFAFLLIPALAIPFSMWYKIKVKYELTTKPRAKRE</sequence>
<evidence type="ECO:0000256" key="12">
    <source>
        <dbReference type="SAM" id="Phobius"/>
    </source>
</evidence>
<evidence type="ECO:0000256" key="9">
    <source>
        <dbReference type="ARBA" id="ARBA00023136"/>
    </source>
</evidence>
<dbReference type="AlphaFoldDB" id="A0A5N5T9T4"/>
<keyword evidence="9 11" id="KW-0472">Membrane</keyword>
<evidence type="ECO:0000256" key="13">
    <source>
        <dbReference type="SAM" id="SignalP"/>
    </source>
</evidence>
<evidence type="ECO:0000256" key="6">
    <source>
        <dbReference type="ARBA" id="ARBA00022729"/>
    </source>
</evidence>
<evidence type="ECO:0000256" key="11">
    <source>
        <dbReference type="PIRNR" id="PIRNR016400"/>
    </source>
</evidence>
<keyword evidence="8 12" id="KW-1133">Transmembrane helix</keyword>
<dbReference type="PIRSF" id="PIRSF016400">
    <property type="entry name" value="TRAP_beta"/>
    <property type="match status" value="1"/>
</dbReference>
<comment type="function">
    <text evidence="1 11">TRAP proteins are part of a complex whose function is to bind calcium to the ER membrane and thereby regulate the retention of ER resident proteins.</text>
</comment>
<comment type="subcellular location">
    <subcellularLocation>
        <location evidence="2">Endoplasmic reticulum membrane</location>
        <topology evidence="2">Single-pass type I membrane protein</topology>
    </subcellularLocation>
</comment>
<gene>
    <name evidence="14" type="primary">SSR2</name>
    <name evidence="14" type="ORF">Anas_07329</name>
</gene>
<dbReference type="Proteomes" id="UP000326759">
    <property type="component" value="Unassembled WGS sequence"/>
</dbReference>
<dbReference type="GO" id="GO:0005789">
    <property type="term" value="C:endoplasmic reticulum membrane"/>
    <property type="evidence" value="ECO:0007669"/>
    <property type="project" value="UniProtKB-SubCell"/>
</dbReference>
<keyword evidence="15" id="KW-1185">Reference proteome</keyword>
<organism evidence="14 15">
    <name type="scientific">Armadillidium nasatum</name>
    <dbReference type="NCBI Taxonomy" id="96803"/>
    <lineage>
        <taxon>Eukaryota</taxon>
        <taxon>Metazoa</taxon>
        <taxon>Ecdysozoa</taxon>
        <taxon>Arthropoda</taxon>
        <taxon>Crustacea</taxon>
        <taxon>Multicrustacea</taxon>
        <taxon>Malacostraca</taxon>
        <taxon>Eumalacostraca</taxon>
        <taxon>Peracarida</taxon>
        <taxon>Isopoda</taxon>
        <taxon>Oniscidea</taxon>
        <taxon>Crinocheta</taxon>
        <taxon>Armadillidiidae</taxon>
        <taxon>Armadillidium</taxon>
    </lineage>
</organism>
<dbReference type="OrthoDB" id="5860827at2759"/>
<evidence type="ECO:0000313" key="14">
    <source>
        <dbReference type="EMBL" id="KAB7503403.1"/>
    </source>
</evidence>
<evidence type="ECO:0000256" key="3">
    <source>
        <dbReference type="ARBA" id="ARBA00005610"/>
    </source>
</evidence>
<dbReference type="InterPro" id="IPR008856">
    <property type="entry name" value="TRAP_beta"/>
</dbReference>
<keyword evidence="5 12" id="KW-0812">Transmembrane</keyword>
<keyword evidence="7 11" id="KW-0256">Endoplasmic reticulum</keyword>
<accession>A0A5N5T9T4</accession>
<dbReference type="Pfam" id="PF05753">
    <property type="entry name" value="TRAP_beta"/>
    <property type="match status" value="1"/>
</dbReference>
<feature type="signal peptide" evidence="13">
    <location>
        <begin position="1"/>
        <end position="18"/>
    </location>
</feature>
<feature type="chain" id="PRO_5024331691" description="Translocon-associated protein subunit beta" evidence="13">
    <location>
        <begin position="19"/>
        <end position="192"/>
    </location>
</feature>
<evidence type="ECO:0000256" key="1">
    <source>
        <dbReference type="ARBA" id="ARBA00002838"/>
    </source>
</evidence>
<evidence type="ECO:0000256" key="7">
    <source>
        <dbReference type="ARBA" id="ARBA00022824"/>
    </source>
</evidence>
<keyword evidence="10" id="KW-0325">Glycoprotein</keyword>
<dbReference type="PANTHER" id="PTHR12861">
    <property type="entry name" value="TRANSLOCON-ASSOCIATED PROTEIN, BETA SUBUNIT PRECURSOR TRAP-BETA SIGNAL SEQUENCE RECEPTOR BETA SUBUNIT"/>
    <property type="match status" value="1"/>
</dbReference>
<keyword evidence="6 13" id="KW-0732">Signal</keyword>
<proteinExistence type="inferred from homology"/>
<dbReference type="PANTHER" id="PTHR12861:SF3">
    <property type="entry name" value="TRANSLOCON-ASSOCIATED PROTEIN SUBUNIT BETA"/>
    <property type="match status" value="1"/>
</dbReference>
<comment type="similarity">
    <text evidence="3 11">Belongs to the TRAP-beta family.</text>
</comment>
<protein>
    <recommendedName>
        <fullName evidence="4 11">Translocon-associated protein subunit beta</fullName>
        <shortName evidence="11">TRAP-beta</shortName>
    </recommendedName>
    <alternativeName>
        <fullName evidence="11">Signal sequence receptor subunit beta</fullName>
    </alternativeName>
</protein>